<evidence type="ECO:0000313" key="3">
    <source>
        <dbReference type="Proteomes" id="UP000249248"/>
    </source>
</evidence>
<dbReference type="Proteomes" id="UP000249248">
    <property type="component" value="Unassembled WGS sequence"/>
</dbReference>
<evidence type="ECO:0000256" key="1">
    <source>
        <dbReference type="SAM" id="SignalP"/>
    </source>
</evidence>
<protein>
    <recommendedName>
        <fullName evidence="4">Lipoprotein</fullName>
    </recommendedName>
</protein>
<accession>A0A2W1N5Z3</accession>
<evidence type="ECO:0000313" key="2">
    <source>
        <dbReference type="EMBL" id="PZE18581.1"/>
    </source>
</evidence>
<gene>
    <name evidence="2" type="ORF">DNU06_01755</name>
</gene>
<feature type="chain" id="PRO_5015983771" description="Lipoprotein" evidence="1">
    <location>
        <begin position="22"/>
        <end position="315"/>
    </location>
</feature>
<dbReference type="OrthoDB" id="9851746at2"/>
<keyword evidence="3" id="KW-1185">Reference proteome</keyword>
<proteinExistence type="predicted"/>
<dbReference type="AlphaFoldDB" id="A0A2W1N5Z3"/>
<dbReference type="RefSeq" id="WP_111061482.1">
    <property type="nucleotide sequence ID" value="NZ_JBHUCU010000007.1"/>
</dbReference>
<feature type="signal peptide" evidence="1">
    <location>
        <begin position="1"/>
        <end position="21"/>
    </location>
</feature>
<sequence length="315" mass="37065">MRLIYLSSLSFIFLLQSCFVADSIFEEPQTVLDPMEFVVKDSISAYVKRMKSEDEVYLNYGFEPLKVVVPKSIAEQKSWKSKLGDPTFDQVEAAQQFHYYDSLVKKNNLKRKITQVHTFSLRGDDRKVSNLMKVNFVLSEDFSVVDIIPIYEIDLTNDEEKVFANYYYESPIIAGYTYEESKKLSYDFYQYFENYLNQLGTSFEKSKFVKHMVTVFGYTMKDRAFNVQNVCESLTRNYIVAEFSDTIGYQSTNFSSVYEIKADEKLIGYYLLHQFSYNGDLDTDSMTVYVRFTPYYEVDKLYETDQDYEPFIAEE</sequence>
<dbReference type="PROSITE" id="PS51257">
    <property type="entry name" value="PROKAR_LIPOPROTEIN"/>
    <property type="match status" value="1"/>
</dbReference>
<keyword evidence="1" id="KW-0732">Signal</keyword>
<dbReference type="EMBL" id="QKSB01000001">
    <property type="protein sequence ID" value="PZE18581.1"/>
    <property type="molecule type" value="Genomic_DNA"/>
</dbReference>
<comment type="caution">
    <text evidence="2">The sequence shown here is derived from an EMBL/GenBank/DDBJ whole genome shotgun (WGS) entry which is preliminary data.</text>
</comment>
<evidence type="ECO:0008006" key="4">
    <source>
        <dbReference type="Google" id="ProtNLM"/>
    </source>
</evidence>
<name>A0A2W1N5Z3_9FLAO</name>
<organism evidence="2 3">
    <name type="scientific">Putridiphycobacter roseus</name>
    <dbReference type="NCBI Taxonomy" id="2219161"/>
    <lineage>
        <taxon>Bacteria</taxon>
        <taxon>Pseudomonadati</taxon>
        <taxon>Bacteroidota</taxon>
        <taxon>Flavobacteriia</taxon>
        <taxon>Flavobacteriales</taxon>
        <taxon>Crocinitomicaceae</taxon>
        <taxon>Putridiphycobacter</taxon>
    </lineage>
</organism>
<reference evidence="2 3" key="1">
    <citation type="submission" date="2018-06" db="EMBL/GenBank/DDBJ databases">
        <title>The draft genome sequence of Crocinitomix sp. SM1701.</title>
        <authorList>
            <person name="Zhang X."/>
        </authorList>
    </citation>
    <scope>NUCLEOTIDE SEQUENCE [LARGE SCALE GENOMIC DNA]</scope>
    <source>
        <strain evidence="2 3">SM1701</strain>
    </source>
</reference>